<reference evidence="2" key="3">
    <citation type="submission" date="2023-05" db="EMBL/GenBank/DDBJ databases">
        <authorList>
            <person name="Smith C.H."/>
        </authorList>
    </citation>
    <scope>NUCLEOTIDE SEQUENCE</scope>
    <source>
        <strain evidence="2">CHS0354</strain>
        <tissue evidence="2">Mantle</tissue>
    </source>
</reference>
<dbReference type="Proteomes" id="UP001195483">
    <property type="component" value="Unassembled WGS sequence"/>
</dbReference>
<sequence length="164" mass="19530">MKQSRRLKTDQRFSRNKSLCRQRPELGNSSHRKEYSTKNNEVKNSARKDQWELANLRQMQRMMRKKMSHGIPTTFNGNYQEVKDNTSRFACGEDGNILSKPTEQLVRYKEHFKSCPGATYGRSIHHVIWRGPGQQHMSHYQRRGTWDNDLPREWRKINIVKTPK</sequence>
<feature type="region of interest" description="Disordered" evidence="1">
    <location>
        <begin position="1"/>
        <end position="48"/>
    </location>
</feature>
<name>A0AAE0S9X1_9BIVA</name>
<evidence type="ECO:0000313" key="2">
    <source>
        <dbReference type="EMBL" id="KAK3588026.1"/>
    </source>
</evidence>
<accession>A0AAE0S9X1</accession>
<evidence type="ECO:0000313" key="3">
    <source>
        <dbReference type="Proteomes" id="UP001195483"/>
    </source>
</evidence>
<organism evidence="2 3">
    <name type="scientific">Potamilus streckersoni</name>
    <dbReference type="NCBI Taxonomy" id="2493646"/>
    <lineage>
        <taxon>Eukaryota</taxon>
        <taxon>Metazoa</taxon>
        <taxon>Spiralia</taxon>
        <taxon>Lophotrochozoa</taxon>
        <taxon>Mollusca</taxon>
        <taxon>Bivalvia</taxon>
        <taxon>Autobranchia</taxon>
        <taxon>Heteroconchia</taxon>
        <taxon>Palaeoheterodonta</taxon>
        <taxon>Unionida</taxon>
        <taxon>Unionoidea</taxon>
        <taxon>Unionidae</taxon>
        <taxon>Ambleminae</taxon>
        <taxon>Lampsilini</taxon>
        <taxon>Potamilus</taxon>
    </lineage>
</organism>
<dbReference type="AlphaFoldDB" id="A0AAE0S9X1"/>
<dbReference type="EMBL" id="JAEAOA010000745">
    <property type="protein sequence ID" value="KAK3588026.1"/>
    <property type="molecule type" value="Genomic_DNA"/>
</dbReference>
<feature type="compositionally biased region" description="Basic and acidic residues" evidence="1">
    <location>
        <begin position="31"/>
        <end position="48"/>
    </location>
</feature>
<reference evidence="2" key="1">
    <citation type="journal article" date="2021" name="Genome Biol. Evol.">
        <title>A High-Quality Reference Genome for a Parasitic Bivalve with Doubly Uniparental Inheritance (Bivalvia: Unionida).</title>
        <authorList>
            <person name="Smith C.H."/>
        </authorList>
    </citation>
    <scope>NUCLEOTIDE SEQUENCE</scope>
    <source>
        <strain evidence="2">CHS0354</strain>
    </source>
</reference>
<evidence type="ECO:0000256" key="1">
    <source>
        <dbReference type="SAM" id="MobiDB-lite"/>
    </source>
</evidence>
<protein>
    <submittedName>
        <fullName evidence="2">Uncharacterized protein</fullName>
    </submittedName>
</protein>
<gene>
    <name evidence="2" type="ORF">CHS0354_012072</name>
</gene>
<keyword evidence="3" id="KW-1185">Reference proteome</keyword>
<comment type="caution">
    <text evidence="2">The sequence shown here is derived from an EMBL/GenBank/DDBJ whole genome shotgun (WGS) entry which is preliminary data.</text>
</comment>
<reference evidence="2" key="2">
    <citation type="journal article" date="2021" name="Genome Biol. Evol.">
        <title>Developing a high-quality reference genome for a parasitic bivalve with doubly uniparental inheritance (Bivalvia: Unionida).</title>
        <authorList>
            <person name="Smith C.H."/>
        </authorList>
    </citation>
    <scope>NUCLEOTIDE SEQUENCE</scope>
    <source>
        <strain evidence="2">CHS0354</strain>
        <tissue evidence="2">Mantle</tissue>
    </source>
</reference>
<proteinExistence type="predicted"/>